<feature type="domain" description="HTH tetR-type" evidence="5">
    <location>
        <begin position="6"/>
        <end position="66"/>
    </location>
</feature>
<dbReference type="RefSeq" id="WP_102843760.1">
    <property type="nucleotide sequence ID" value="NZ_PDZR01000010.1"/>
</dbReference>
<dbReference type="InterPro" id="IPR009057">
    <property type="entry name" value="Homeodomain-like_sf"/>
</dbReference>
<dbReference type="SUPFAM" id="SSF48498">
    <property type="entry name" value="Tetracyclin repressor-like, C-terminal domain"/>
    <property type="match status" value="1"/>
</dbReference>
<gene>
    <name evidence="6" type="ORF">CR492_10845</name>
</gene>
<evidence type="ECO:0000313" key="7">
    <source>
        <dbReference type="Proteomes" id="UP000236286"/>
    </source>
</evidence>
<sequence>MGRAIAFDYERALEKATRLFWKGGYAGTSLRELLTVIGIGEGSFYNTLKSKKQLYLACVKRYEETEGRKRAHALMSAPTAGEGIRAMFGVILDCLDDPQVPSRLCMMAAMAAEDVLSEPDLRQRVEDSIETFHATVSERLRQDRDMGLLPKTLDPQTIASVIITYAQGLWRMALVDYDRPRFERQIAAFLTGLGL</sequence>
<keyword evidence="3" id="KW-0804">Transcription</keyword>
<dbReference type="Proteomes" id="UP000236286">
    <property type="component" value="Unassembled WGS sequence"/>
</dbReference>
<accession>A0A2J7TH50</accession>
<evidence type="ECO:0000256" key="4">
    <source>
        <dbReference type="PROSITE-ProRule" id="PRU00335"/>
    </source>
</evidence>
<evidence type="ECO:0000256" key="3">
    <source>
        <dbReference type="ARBA" id="ARBA00023163"/>
    </source>
</evidence>
<dbReference type="Pfam" id="PF00440">
    <property type="entry name" value="TetR_N"/>
    <property type="match status" value="1"/>
</dbReference>
<dbReference type="PANTHER" id="PTHR47506">
    <property type="entry name" value="TRANSCRIPTIONAL REGULATORY PROTEIN"/>
    <property type="match status" value="1"/>
</dbReference>
<dbReference type="PANTHER" id="PTHR47506:SF1">
    <property type="entry name" value="HTH-TYPE TRANSCRIPTIONAL REGULATOR YJDC"/>
    <property type="match status" value="1"/>
</dbReference>
<dbReference type="SUPFAM" id="SSF46689">
    <property type="entry name" value="Homeodomain-like"/>
    <property type="match status" value="1"/>
</dbReference>
<dbReference type="Gene3D" id="1.10.357.10">
    <property type="entry name" value="Tetracycline Repressor, domain 2"/>
    <property type="match status" value="1"/>
</dbReference>
<keyword evidence="2 4" id="KW-0238">DNA-binding</keyword>
<name>A0A2J7TH50_METSI</name>
<evidence type="ECO:0000256" key="1">
    <source>
        <dbReference type="ARBA" id="ARBA00023015"/>
    </source>
</evidence>
<dbReference type="InterPro" id="IPR011075">
    <property type="entry name" value="TetR_C"/>
</dbReference>
<keyword evidence="1" id="KW-0805">Transcription regulation</keyword>
<dbReference type="PROSITE" id="PS50977">
    <property type="entry name" value="HTH_TETR_2"/>
    <property type="match status" value="1"/>
</dbReference>
<reference evidence="6 7" key="1">
    <citation type="submission" date="2017-10" db="EMBL/GenBank/DDBJ databases">
        <title>Genome announcement of Methylocella silvestris TVC from permafrost.</title>
        <authorList>
            <person name="Wang J."/>
            <person name="Geng K."/>
            <person name="Ul-Haque F."/>
            <person name="Crombie A.T."/>
            <person name="Street L.E."/>
            <person name="Wookey P.A."/>
            <person name="Murrell J.C."/>
            <person name="Pratscher J."/>
        </authorList>
    </citation>
    <scope>NUCLEOTIDE SEQUENCE [LARGE SCALE GENOMIC DNA]</scope>
    <source>
        <strain evidence="6 7">TVC</strain>
    </source>
</reference>
<dbReference type="InterPro" id="IPR001647">
    <property type="entry name" value="HTH_TetR"/>
</dbReference>
<protein>
    <submittedName>
        <fullName evidence="6">TetR family transcriptional regulator</fullName>
    </submittedName>
</protein>
<evidence type="ECO:0000256" key="2">
    <source>
        <dbReference type="ARBA" id="ARBA00023125"/>
    </source>
</evidence>
<organism evidence="6 7">
    <name type="scientific">Methylocella silvestris</name>
    <dbReference type="NCBI Taxonomy" id="199596"/>
    <lineage>
        <taxon>Bacteria</taxon>
        <taxon>Pseudomonadati</taxon>
        <taxon>Pseudomonadota</taxon>
        <taxon>Alphaproteobacteria</taxon>
        <taxon>Hyphomicrobiales</taxon>
        <taxon>Beijerinckiaceae</taxon>
        <taxon>Methylocella</taxon>
    </lineage>
</organism>
<proteinExistence type="predicted"/>
<comment type="caution">
    <text evidence="6">The sequence shown here is derived from an EMBL/GenBank/DDBJ whole genome shotgun (WGS) entry which is preliminary data.</text>
</comment>
<dbReference type="Gene3D" id="1.10.10.60">
    <property type="entry name" value="Homeodomain-like"/>
    <property type="match status" value="1"/>
</dbReference>
<dbReference type="AlphaFoldDB" id="A0A2J7TH50"/>
<evidence type="ECO:0000313" key="6">
    <source>
        <dbReference type="EMBL" id="PNG26077.1"/>
    </source>
</evidence>
<feature type="DNA-binding region" description="H-T-H motif" evidence="4">
    <location>
        <begin position="29"/>
        <end position="48"/>
    </location>
</feature>
<dbReference type="OrthoDB" id="9795242at2"/>
<dbReference type="EMBL" id="PDZR01000010">
    <property type="protein sequence ID" value="PNG26077.1"/>
    <property type="molecule type" value="Genomic_DNA"/>
</dbReference>
<evidence type="ECO:0000259" key="5">
    <source>
        <dbReference type="PROSITE" id="PS50977"/>
    </source>
</evidence>
<dbReference type="InterPro" id="IPR036271">
    <property type="entry name" value="Tet_transcr_reg_TetR-rel_C_sf"/>
</dbReference>
<dbReference type="Pfam" id="PF16925">
    <property type="entry name" value="TetR_C_13"/>
    <property type="match status" value="1"/>
</dbReference>
<dbReference type="GO" id="GO:0003677">
    <property type="term" value="F:DNA binding"/>
    <property type="evidence" value="ECO:0007669"/>
    <property type="project" value="UniProtKB-UniRule"/>
</dbReference>